<keyword evidence="3" id="KW-1185">Reference proteome</keyword>
<sequence>MTGGHGQGAVEACGACQHLQLRQMLARRAQPPTLVLEQRQLTDTPPYPSHTRPTARRCSAAASWRPVAAVGTDSATAYRSNVSAFPPPVVVADASADGTAGTPGRVGVAQPGPGDQPGRNVAPALVPHRPDPGRHTAPVRSRGTSHRPLLTRPARTVDNSGR</sequence>
<evidence type="ECO:0000313" key="2">
    <source>
        <dbReference type="EMBL" id="MFE9230977.1"/>
    </source>
</evidence>
<organism evidence="2 3">
    <name type="scientific">Streptomyces massasporeus</name>
    <dbReference type="NCBI Taxonomy" id="67324"/>
    <lineage>
        <taxon>Bacteria</taxon>
        <taxon>Bacillati</taxon>
        <taxon>Actinomycetota</taxon>
        <taxon>Actinomycetes</taxon>
        <taxon>Kitasatosporales</taxon>
        <taxon>Streptomycetaceae</taxon>
        <taxon>Streptomyces</taxon>
    </lineage>
</organism>
<evidence type="ECO:0000313" key="3">
    <source>
        <dbReference type="Proteomes" id="UP001601288"/>
    </source>
</evidence>
<accession>A0ABW6LTR7</accession>
<proteinExistence type="predicted"/>
<gene>
    <name evidence="2" type="ORF">ACFYM3_41685</name>
</gene>
<reference evidence="2 3" key="1">
    <citation type="submission" date="2024-10" db="EMBL/GenBank/DDBJ databases">
        <title>The Natural Products Discovery Center: Release of the First 8490 Sequenced Strains for Exploring Actinobacteria Biosynthetic Diversity.</title>
        <authorList>
            <person name="Kalkreuter E."/>
            <person name="Kautsar S.A."/>
            <person name="Yang D."/>
            <person name="Bader C.D."/>
            <person name="Teijaro C.N."/>
            <person name="Fluegel L."/>
            <person name="Davis C.M."/>
            <person name="Simpson J.R."/>
            <person name="Lauterbach L."/>
            <person name="Steele A.D."/>
            <person name="Gui C."/>
            <person name="Meng S."/>
            <person name="Li G."/>
            <person name="Viehrig K."/>
            <person name="Ye F."/>
            <person name="Su P."/>
            <person name="Kiefer A.F."/>
            <person name="Nichols A."/>
            <person name="Cepeda A.J."/>
            <person name="Yan W."/>
            <person name="Fan B."/>
            <person name="Jiang Y."/>
            <person name="Adhikari A."/>
            <person name="Zheng C.-J."/>
            <person name="Schuster L."/>
            <person name="Cowan T.M."/>
            <person name="Smanski M.J."/>
            <person name="Chevrette M.G."/>
            <person name="De Carvalho L.P.S."/>
            <person name="Shen B."/>
        </authorList>
    </citation>
    <scope>NUCLEOTIDE SEQUENCE [LARGE SCALE GENOMIC DNA]</scope>
    <source>
        <strain evidence="2 3">NPDC007066</strain>
    </source>
</reference>
<dbReference type="EMBL" id="JBIAFP010000044">
    <property type="protein sequence ID" value="MFE9230977.1"/>
    <property type="molecule type" value="Genomic_DNA"/>
</dbReference>
<dbReference type="Proteomes" id="UP001601288">
    <property type="component" value="Unassembled WGS sequence"/>
</dbReference>
<feature type="region of interest" description="Disordered" evidence="1">
    <location>
        <begin position="36"/>
        <end position="62"/>
    </location>
</feature>
<protein>
    <submittedName>
        <fullName evidence="2">Uncharacterized protein</fullName>
    </submittedName>
</protein>
<evidence type="ECO:0000256" key="1">
    <source>
        <dbReference type="SAM" id="MobiDB-lite"/>
    </source>
</evidence>
<comment type="caution">
    <text evidence="2">The sequence shown here is derived from an EMBL/GenBank/DDBJ whole genome shotgun (WGS) entry which is preliminary data.</text>
</comment>
<name>A0ABW6LTR7_9ACTN</name>
<dbReference type="RefSeq" id="WP_358292671.1">
    <property type="nucleotide sequence ID" value="NZ_JBEYGJ010000068.1"/>
</dbReference>
<feature type="region of interest" description="Disordered" evidence="1">
    <location>
        <begin position="93"/>
        <end position="162"/>
    </location>
</feature>